<dbReference type="InterPro" id="IPR019544">
    <property type="entry name" value="Tetratricopeptide_SHNi-TPR_dom"/>
</dbReference>
<evidence type="ECO:0000259" key="8">
    <source>
        <dbReference type="Pfam" id="PF10516"/>
    </source>
</evidence>
<dbReference type="Proteomes" id="UP000492821">
    <property type="component" value="Unassembled WGS sequence"/>
</dbReference>
<keyword evidence="3" id="KW-0677">Repeat</keyword>
<dbReference type="SMART" id="SM00028">
    <property type="entry name" value="TPR"/>
    <property type="match status" value="3"/>
</dbReference>
<dbReference type="InterPro" id="IPR011990">
    <property type="entry name" value="TPR-like_helical_dom_sf"/>
</dbReference>
<sequence length="464" mass="49898">MESQTREEKIAAIAKFMGDGKMASLKGEHDAASEAFSHAAEYAVNVYGEFAEECYEPHFQYGRTLLEIARLASLDTGTDFNTVKEYIEKMASAIEGENAEDQGADSSRVGNADDVPEIEKVFIADKVAEALEENAAELKELAAAKEEEAAATNGSEEAEAGKKESAEAGAEKKETSDAVGKKNESTATAVEKENPDEKKESDEAPEEMEVDEDEDDEEPTPAQAAWEVLEVARCICERQNKEDPEWQRRTGRVLGCLGSLSIIDENFEKAIEDLEQAIKLLKPLEDTDRIISSIHVEVADSHRLLNQFDKAVENYEAAYALLNARLEAVKDQEDNKDAEPAVLEELQELKVLVKDLKGAINDAKDSAADAKKKAALAAAAAKASPSKSDVENSTPVNDISSSVRKVVKRPPPPADDSETESKKPKTDDEAEVSTEAAPAAGDAPPVEASTSAPAAEAAAPTESA</sequence>
<evidence type="ECO:0000256" key="7">
    <source>
        <dbReference type="SAM" id="MobiDB-lite"/>
    </source>
</evidence>
<keyword evidence="4" id="KW-0802">TPR repeat</keyword>
<feature type="region of interest" description="Disordered" evidence="7">
    <location>
        <begin position="377"/>
        <end position="464"/>
    </location>
</feature>
<reference evidence="9" key="1">
    <citation type="journal article" date="2013" name="Genetics">
        <title>The draft genome and transcriptome of Panagrellus redivivus are shaped by the harsh demands of a free-living lifestyle.</title>
        <authorList>
            <person name="Srinivasan J."/>
            <person name="Dillman A.R."/>
            <person name="Macchietto M.G."/>
            <person name="Heikkinen L."/>
            <person name="Lakso M."/>
            <person name="Fracchia K.M."/>
            <person name="Antoshechkin I."/>
            <person name="Mortazavi A."/>
            <person name="Wong G."/>
            <person name="Sternberg P.W."/>
        </authorList>
    </citation>
    <scope>NUCLEOTIDE SEQUENCE [LARGE SCALE GENOMIC DNA]</scope>
    <source>
        <strain evidence="9">MT8872</strain>
    </source>
</reference>
<feature type="domain" description="Tetratricopeptide SHNi-TPR" evidence="8">
    <location>
        <begin position="253"/>
        <end position="286"/>
    </location>
</feature>
<dbReference type="PANTHER" id="PTHR15081">
    <property type="entry name" value="NUCLEAR AUTOANTIGENIC SPERM PROTEIN NASP -RELATED"/>
    <property type="match status" value="1"/>
</dbReference>
<evidence type="ECO:0000256" key="3">
    <source>
        <dbReference type="ARBA" id="ARBA00022737"/>
    </source>
</evidence>
<protein>
    <submittedName>
        <fullName evidence="10">TPR_REGION domain-containing protein</fullName>
    </submittedName>
</protein>
<dbReference type="WBParaSite" id="Pan_g9709.t1">
    <property type="protein sequence ID" value="Pan_g9709.t1"/>
    <property type="gene ID" value="Pan_g9709"/>
</dbReference>
<organism evidence="9 10">
    <name type="scientific">Panagrellus redivivus</name>
    <name type="common">Microworm</name>
    <dbReference type="NCBI Taxonomy" id="6233"/>
    <lineage>
        <taxon>Eukaryota</taxon>
        <taxon>Metazoa</taxon>
        <taxon>Ecdysozoa</taxon>
        <taxon>Nematoda</taxon>
        <taxon>Chromadorea</taxon>
        <taxon>Rhabditida</taxon>
        <taxon>Tylenchina</taxon>
        <taxon>Panagrolaimomorpha</taxon>
        <taxon>Panagrolaimoidea</taxon>
        <taxon>Panagrolaimidae</taxon>
        <taxon>Panagrellus</taxon>
    </lineage>
</organism>
<dbReference type="GO" id="GO:0006335">
    <property type="term" value="P:DNA replication-dependent chromatin assembly"/>
    <property type="evidence" value="ECO:0007669"/>
    <property type="project" value="TreeGrafter"/>
</dbReference>
<comment type="subcellular location">
    <subcellularLocation>
        <location evidence="1">Nucleus</location>
    </subcellularLocation>
</comment>
<evidence type="ECO:0000256" key="4">
    <source>
        <dbReference type="ARBA" id="ARBA00022803"/>
    </source>
</evidence>
<evidence type="ECO:0000313" key="10">
    <source>
        <dbReference type="WBParaSite" id="Pan_g9709.t1"/>
    </source>
</evidence>
<dbReference type="GO" id="GO:0042393">
    <property type="term" value="F:histone binding"/>
    <property type="evidence" value="ECO:0007669"/>
    <property type="project" value="TreeGrafter"/>
</dbReference>
<feature type="compositionally biased region" description="Acidic residues" evidence="7">
    <location>
        <begin position="203"/>
        <end position="219"/>
    </location>
</feature>
<dbReference type="PANTHER" id="PTHR15081:SF1">
    <property type="entry name" value="NUCLEAR AUTOANTIGENIC SPERM PROTEIN"/>
    <property type="match status" value="1"/>
</dbReference>
<dbReference type="Gene3D" id="1.25.40.10">
    <property type="entry name" value="Tetratricopeptide repeat domain"/>
    <property type="match status" value="1"/>
</dbReference>
<dbReference type="InterPro" id="IPR019734">
    <property type="entry name" value="TPR_rpt"/>
</dbReference>
<dbReference type="GO" id="GO:0005654">
    <property type="term" value="C:nucleoplasm"/>
    <property type="evidence" value="ECO:0007669"/>
    <property type="project" value="TreeGrafter"/>
</dbReference>
<feature type="compositionally biased region" description="Low complexity" evidence="7">
    <location>
        <begin position="443"/>
        <end position="464"/>
    </location>
</feature>
<dbReference type="Pfam" id="PF10516">
    <property type="entry name" value="SHNi-TPR"/>
    <property type="match status" value="1"/>
</dbReference>
<evidence type="ECO:0000256" key="2">
    <source>
        <dbReference type="ARBA" id="ARBA00008402"/>
    </source>
</evidence>
<accession>A0A7E4WDQ6</accession>
<feature type="compositionally biased region" description="Basic and acidic residues" evidence="7">
    <location>
        <begin position="159"/>
        <end position="202"/>
    </location>
</feature>
<feature type="region of interest" description="Disordered" evidence="7">
    <location>
        <begin position="144"/>
        <end position="221"/>
    </location>
</feature>
<dbReference type="SUPFAM" id="SSF48452">
    <property type="entry name" value="TPR-like"/>
    <property type="match status" value="1"/>
</dbReference>
<keyword evidence="5" id="KW-0539">Nucleus</keyword>
<evidence type="ECO:0000256" key="5">
    <source>
        <dbReference type="ARBA" id="ARBA00023242"/>
    </source>
</evidence>
<dbReference type="AlphaFoldDB" id="A0A7E4WDQ6"/>
<feature type="coiled-coil region" evidence="6">
    <location>
        <begin position="305"/>
        <end position="373"/>
    </location>
</feature>
<keyword evidence="6" id="KW-0175">Coiled coil</keyword>
<dbReference type="InterPro" id="IPR051730">
    <property type="entry name" value="NASP-like"/>
</dbReference>
<feature type="compositionally biased region" description="Low complexity" evidence="7">
    <location>
        <begin position="377"/>
        <end position="387"/>
    </location>
</feature>
<reference evidence="10" key="2">
    <citation type="submission" date="2020-10" db="UniProtKB">
        <authorList>
            <consortium name="WormBaseParasite"/>
        </authorList>
    </citation>
    <scope>IDENTIFICATION</scope>
</reference>
<comment type="similarity">
    <text evidence="2">Belongs to the NASP family.</text>
</comment>
<evidence type="ECO:0000313" key="9">
    <source>
        <dbReference type="Proteomes" id="UP000492821"/>
    </source>
</evidence>
<keyword evidence="9" id="KW-1185">Reference proteome</keyword>
<evidence type="ECO:0000256" key="1">
    <source>
        <dbReference type="ARBA" id="ARBA00004123"/>
    </source>
</evidence>
<name>A0A7E4WDQ6_PANRE</name>
<proteinExistence type="inferred from homology"/>
<evidence type="ECO:0000256" key="6">
    <source>
        <dbReference type="SAM" id="Coils"/>
    </source>
</evidence>
<dbReference type="GO" id="GO:0034080">
    <property type="term" value="P:CENP-A containing chromatin assembly"/>
    <property type="evidence" value="ECO:0007669"/>
    <property type="project" value="TreeGrafter"/>
</dbReference>